<dbReference type="PROSITE" id="PS50801">
    <property type="entry name" value="STAS"/>
    <property type="match status" value="1"/>
</dbReference>
<dbReference type="Pfam" id="PF01740">
    <property type="entry name" value="STAS"/>
    <property type="match status" value="1"/>
</dbReference>
<dbReference type="RefSeq" id="WP_123746821.1">
    <property type="nucleotide sequence ID" value="NZ_RJKM01000001.1"/>
</dbReference>
<dbReference type="Proteomes" id="UP000268727">
    <property type="component" value="Unassembled WGS sequence"/>
</dbReference>
<dbReference type="Gene3D" id="3.30.750.24">
    <property type="entry name" value="STAS domain"/>
    <property type="match status" value="1"/>
</dbReference>
<organism evidence="4 5">
    <name type="scientific">Saccharothrix texasensis</name>
    <dbReference type="NCBI Taxonomy" id="103734"/>
    <lineage>
        <taxon>Bacteria</taxon>
        <taxon>Bacillati</taxon>
        <taxon>Actinomycetota</taxon>
        <taxon>Actinomycetes</taxon>
        <taxon>Pseudonocardiales</taxon>
        <taxon>Pseudonocardiaceae</taxon>
        <taxon>Saccharothrix</taxon>
    </lineage>
</organism>
<name>A0A3N1HGY6_9PSEU</name>
<evidence type="ECO:0000313" key="5">
    <source>
        <dbReference type="Proteomes" id="UP000268727"/>
    </source>
</evidence>
<dbReference type="AlphaFoldDB" id="A0A3N1HGY6"/>
<dbReference type="InterPro" id="IPR002645">
    <property type="entry name" value="STAS_dom"/>
</dbReference>
<dbReference type="NCBIfam" id="TIGR00377">
    <property type="entry name" value="ant_ant_sig"/>
    <property type="match status" value="1"/>
</dbReference>
<dbReference type="InterPro" id="IPR003658">
    <property type="entry name" value="Anti-sigma_ant"/>
</dbReference>
<sequence length="120" mass="12795">MSDTAQATAVDTTYHRDVPVLAVIGEVDSTSVEPIRAHLLDRLDRSPARLVLDLTGVSYFGSTGLQLLTEAIARAEQRGTILAVAAHQRAVLTPMQITALDREVAVCDTVEQAAAAVLSR</sequence>
<dbReference type="PANTHER" id="PTHR33495">
    <property type="entry name" value="ANTI-SIGMA FACTOR ANTAGONIST TM_1081-RELATED-RELATED"/>
    <property type="match status" value="1"/>
</dbReference>
<proteinExistence type="inferred from homology"/>
<comment type="similarity">
    <text evidence="1 2">Belongs to the anti-sigma-factor antagonist family.</text>
</comment>
<reference evidence="4 5" key="1">
    <citation type="submission" date="2018-11" db="EMBL/GenBank/DDBJ databases">
        <title>Sequencing the genomes of 1000 actinobacteria strains.</title>
        <authorList>
            <person name="Klenk H.-P."/>
        </authorList>
    </citation>
    <scope>NUCLEOTIDE SEQUENCE [LARGE SCALE GENOMIC DNA]</scope>
    <source>
        <strain evidence="4 5">DSM 44231</strain>
    </source>
</reference>
<keyword evidence="5" id="KW-1185">Reference proteome</keyword>
<evidence type="ECO:0000256" key="2">
    <source>
        <dbReference type="RuleBase" id="RU003749"/>
    </source>
</evidence>
<dbReference type="SUPFAM" id="SSF52091">
    <property type="entry name" value="SpoIIaa-like"/>
    <property type="match status" value="1"/>
</dbReference>
<feature type="domain" description="STAS" evidence="3">
    <location>
        <begin position="8"/>
        <end position="117"/>
    </location>
</feature>
<dbReference type="GO" id="GO:0043856">
    <property type="term" value="F:anti-sigma factor antagonist activity"/>
    <property type="evidence" value="ECO:0007669"/>
    <property type="project" value="InterPro"/>
</dbReference>
<evidence type="ECO:0000313" key="4">
    <source>
        <dbReference type="EMBL" id="ROP41773.1"/>
    </source>
</evidence>
<gene>
    <name evidence="4" type="ORF">EDD40_7216</name>
</gene>
<protein>
    <recommendedName>
        <fullName evidence="2">Anti-sigma factor antagonist</fullName>
    </recommendedName>
</protein>
<dbReference type="PANTHER" id="PTHR33495:SF2">
    <property type="entry name" value="ANTI-SIGMA FACTOR ANTAGONIST TM_1081-RELATED"/>
    <property type="match status" value="1"/>
</dbReference>
<dbReference type="EMBL" id="RJKM01000001">
    <property type="protein sequence ID" value="ROP41773.1"/>
    <property type="molecule type" value="Genomic_DNA"/>
</dbReference>
<dbReference type="OrthoDB" id="9793697at2"/>
<accession>A0A3N1HGY6</accession>
<evidence type="ECO:0000259" key="3">
    <source>
        <dbReference type="PROSITE" id="PS50801"/>
    </source>
</evidence>
<dbReference type="InterPro" id="IPR036513">
    <property type="entry name" value="STAS_dom_sf"/>
</dbReference>
<comment type="caution">
    <text evidence="4">The sequence shown here is derived from an EMBL/GenBank/DDBJ whole genome shotgun (WGS) entry which is preliminary data.</text>
</comment>
<dbReference type="CDD" id="cd07043">
    <property type="entry name" value="STAS_anti-anti-sigma_factors"/>
    <property type="match status" value="1"/>
</dbReference>
<evidence type="ECO:0000256" key="1">
    <source>
        <dbReference type="ARBA" id="ARBA00009013"/>
    </source>
</evidence>